<keyword evidence="1" id="KW-1133">Transmembrane helix</keyword>
<keyword evidence="1" id="KW-0472">Membrane</keyword>
<feature type="transmembrane region" description="Helical" evidence="1">
    <location>
        <begin position="22"/>
        <end position="43"/>
    </location>
</feature>
<organism evidence="3 4">
    <name type="scientific">Batillaria attramentaria</name>
    <dbReference type="NCBI Taxonomy" id="370345"/>
    <lineage>
        <taxon>Eukaryota</taxon>
        <taxon>Metazoa</taxon>
        <taxon>Spiralia</taxon>
        <taxon>Lophotrochozoa</taxon>
        <taxon>Mollusca</taxon>
        <taxon>Gastropoda</taxon>
        <taxon>Caenogastropoda</taxon>
        <taxon>Sorbeoconcha</taxon>
        <taxon>Cerithioidea</taxon>
        <taxon>Batillariidae</taxon>
        <taxon>Batillaria</taxon>
    </lineage>
</organism>
<keyword evidence="4" id="KW-1185">Reference proteome</keyword>
<reference evidence="3 4" key="2">
    <citation type="journal article" date="2023" name="Sci. Data">
        <title>Genome assembly of the Korean intertidal mud-creeper Batillaria attramentaria.</title>
        <authorList>
            <person name="Patra A.K."/>
            <person name="Ho P.T."/>
            <person name="Jun S."/>
            <person name="Lee S.J."/>
            <person name="Kim Y."/>
            <person name="Won Y.J."/>
        </authorList>
    </citation>
    <scope>NUCLEOTIDE SEQUENCE [LARGE SCALE GENOMIC DNA]</scope>
    <source>
        <strain evidence="3">Wonlab-2016</strain>
    </source>
</reference>
<name>A0ABD0L3I7_9CAEN</name>
<sequence length="127" mass="13856">MLQENQWVTTSSAGGNSASDHLPVLTLTGIVCVGLLLVIPTIAQNPLAAFSSREGVSLDPRHGLLTWRYQTVCDCRDGASNFRSNCPPEIQVHVQQLRCPLGDQRQRSKGLLQVRNSLYVASAQQAK</sequence>
<dbReference type="EMBL" id="JACVVK020000086">
    <property type="protein sequence ID" value="KAK7494114.1"/>
    <property type="molecule type" value="Genomic_DNA"/>
</dbReference>
<reference evidence="3" key="1">
    <citation type="submission" date="2020-09" db="EMBL/GenBank/DDBJ databases">
        <authorList>
            <person name="Won Y."/>
        </authorList>
    </citation>
    <scope>NUCLEOTIDE SEQUENCE</scope>
    <source>
        <strain evidence="3">Wonlab-2016</strain>
        <tissue evidence="3">Foot muscle</tissue>
    </source>
</reference>
<evidence type="ECO:0000256" key="1">
    <source>
        <dbReference type="SAM" id="Phobius"/>
    </source>
</evidence>
<evidence type="ECO:0000313" key="3">
    <source>
        <dbReference type="EMBL" id="KAK7494114.1"/>
    </source>
</evidence>
<proteinExistence type="predicted"/>
<evidence type="ECO:0000313" key="2">
    <source>
        <dbReference type="EMBL" id="KAK7477914.1"/>
    </source>
</evidence>
<dbReference type="EMBL" id="JACVVK020000338">
    <property type="protein sequence ID" value="KAK7477914.1"/>
    <property type="molecule type" value="Genomic_DNA"/>
</dbReference>
<protein>
    <submittedName>
        <fullName evidence="3">Uncharacterized protein</fullName>
    </submittedName>
</protein>
<dbReference type="Proteomes" id="UP001519460">
    <property type="component" value="Unassembled WGS sequence"/>
</dbReference>
<evidence type="ECO:0000313" key="4">
    <source>
        <dbReference type="Proteomes" id="UP001519460"/>
    </source>
</evidence>
<gene>
    <name evidence="3" type="ORF">BaRGS_00014587</name>
    <name evidence="2" type="ORF">BaRGS_00030823</name>
</gene>
<keyword evidence="1" id="KW-0812">Transmembrane</keyword>
<comment type="caution">
    <text evidence="3">The sequence shown here is derived from an EMBL/GenBank/DDBJ whole genome shotgun (WGS) entry which is preliminary data.</text>
</comment>
<reference evidence="3" key="3">
    <citation type="submission" date="2023-01" db="EMBL/GenBank/DDBJ databases">
        <authorList>
            <person name="Patra A."/>
        </authorList>
    </citation>
    <scope>NUCLEOTIDE SEQUENCE</scope>
    <source>
        <strain evidence="3">Wonlab-2016</strain>
        <tissue evidence="3">Foot muscle</tissue>
    </source>
</reference>
<dbReference type="AlphaFoldDB" id="A0ABD0L3I7"/>
<accession>A0ABD0L3I7</accession>